<feature type="transmembrane region" description="Helical" evidence="1">
    <location>
        <begin position="66"/>
        <end position="84"/>
    </location>
</feature>
<keyword evidence="1" id="KW-0472">Membrane</keyword>
<reference evidence="3" key="1">
    <citation type="submission" date="2019-02" db="EMBL/GenBank/DDBJ databases">
        <authorList>
            <person name="Gruber-Vodicka R. H."/>
            <person name="Seah K. B. B."/>
        </authorList>
    </citation>
    <scope>NUCLEOTIDE SEQUENCE</scope>
    <source>
        <strain evidence="3">BECK_BY19</strain>
        <strain evidence="2">BECK_BY8</strain>
    </source>
</reference>
<keyword evidence="1" id="KW-1133">Transmembrane helix</keyword>
<sequence length="224" mass="25540">MSIWKLIVLLRTQLFLAAFLLAMSLLSFLKIVPSTVEMGSWLELFFESHGLVAICMVSFIENIVGMNSYFPGSVVILVAMAMTAGDVEQALLTFSAIYLPAIFAHNTNFLLGRFGSGKMVMDTGVQNKVSGKRSLALMYFLTFWHPHFTALSCFASGYEGIPYRKFAYLFFIISFFWNSVWAIFMYKVGGFYGKESNLTFIMVIYIVLWGAYDYLKYRKRNTCK</sequence>
<keyword evidence="1" id="KW-0812">Transmembrane</keyword>
<feature type="transmembrane region" description="Helical" evidence="1">
    <location>
        <begin position="91"/>
        <end position="114"/>
    </location>
</feature>
<dbReference type="AlphaFoldDB" id="A0A451AZM8"/>
<feature type="transmembrane region" description="Helical" evidence="1">
    <location>
        <begin position="198"/>
        <end position="215"/>
    </location>
</feature>
<name>A0A451AZM8_9GAMM</name>
<feature type="transmembrane region" description="Helical" evidence="1">
    <location>
        <begin position="41"/>
        <end position="60"/>
    </location>
</feature>
<gene>
    <name evidence="2" type="ORF">BECKUNK1418G_GA0071005_10565</name>
    <name evidence="3" type="ORF">BECKUNK1418H_GA0071006_10625</name>
</gene>
<organism evidence="3">
    <name type="scientific">Candidatus Kentrum sp. UNK</name>
    <dbReference type="NCBI Taxonomy" id="2126344"/>
    <lineage>
        <taxon>Bacteria</taxon>
        <taxon>Pseudomonadati</taxon>
        <taxon>Pseudomonadota</taxon>
        <taxon>Gammaproteobacteria</taxon>
        <taxon>Candidatus Kentrum</taxon>
    </lineage>
</organism>
<evidence type="ECO:0000256" key="1">
    <source>
        <dbReference type="SAM" id="Phobius"/>
    </source>
</evidence>
<dbReference type="EMBL" id="CAADGD010000062">
    <property type="protein sequence ID" value="VFK71367.1"/>
    <property type="molecule type" value="Genomic_DNA"/>
</dbReference>
<proteinExistence type="predicted"/>
<protein>
    <submittedName>
        <fullName evidence="3">Membrane protein DedA, SNARE-associated domain</fullName>
    </submittedName>
</protein>
<feature type="transmembrane region" description="Helical" evidence="1">
    <location>
        <begin position="6"/>
        <end position="29"/>
    </location>
</feature>
<dbReference type="EMBL" id="CAADFZ010000056">
    <property type="protein sequence ID" value="VFK65072.1"/>
    <property type="molecule type" value="Genomic_DNA"/>
</dbReference>
<accession>A0A451AZM8</accession>
<evidence type="ECO:0000313" key="2">
    <source>
        <dbReference type="EMBL" id="VFK65072.1"/>
    </source>
</evidence>
<evidence type="ECO:0000313" key="3">
    <source>
        <dbReference type="EMBL" id="VFK71367.1"/>
    </source>
</evidence>
<feature type="transmembrane region" description="Helical" evidence="1">
    <location>
        <begin position="166"/>
        <end position="186"/>
    </location>
</feature>